<dbReference type="AlphaFoldDB" id="A0A240TVN6"/>
<reference evidence="1 2" key="1">
    <citation type="submission" date="2017-05" db="EMBL/GenBank/DDBJ databases">
        <title>Polyphasic characterization of four soil-derived phenanthrene-degrading Acidovorax strains and proposal of Acidovorax phenanthrenivorans sp. nov.</title>
        <authorList>
            <person name="Singleton D.R."/>
            <person name="Lee J."/>
            <person name="Dickey A.N."/>
            <person name="Stroud A."/>
            <person name="Scholl E.H."/>
            <person name="Wright F.A."/>
            <person name="Aitken M.D."/>
        </authorList>
    </citation>
    <scope>NUCLEOTIDE SEQUENCE [LARGE SCALE GENOMIC DNA]</scope>
    <source>
        <strain evidence="1">NA3</strain>
    </source>
</reference>
<accession>A0A240U721</accession>
<name>A0A240TVN6_9BURK</name>
<proteinExistence type="predicted"/>
<dbReference type="Proteomes" id="UP000194432">
    <property type="component" value="Chromosome 1"/>
</dbReference>
<dbReference type="RefSeq" id="WP_086913641.1">
    <property type="nucleotide sequence ID" value="NZ_CP021359.1"/>
</dbReference>
<dbReference type="EMBL" id="CP021361">
    <property type="protein sequence ID" value="ART53191.1"/>
    <property type="molecule type" value="Genomic_DNA"/>
</dbReference>
<accession>A0A240TVN6</accession>
<protein>
    <submittedName>
        <fullName evidence="1">Uncharacterized protein</fullName>
    </submittedName>
</protein>
<gene>
    <name evidence="1" type="ORF">CBP34_18070</name>
</gene>
<organism evidence="1 2">
    <name type="scientific">Acidovorax carolinensis</name>
    <dbReference type="NCBI Taxonomy" id="553814"/>
    <lineage>
        <taxon>Bacteria</taxon>
        <taxon>Pseudomonadati</taxon>
        <taxon>Pseudomonadota</taxon>
        <taxon>Betaproteobacteria</taxon>
        <taxon>Burkholderiales</taxon>
        <taxon>Comamonadaceae</taxon>
        <taxon>Acidovorax</taxon>
    </lineage>
</organism>
<keyword evidence="2" id="KW-1185">Reference proteome</keyword>
<evidence type="ECO:0000313" key="1">
    <source>
        <dbReference type="EMBL" id="ART53191.1"/>
    </source>
</evidence>
<dbReference type="KEGG" id="acid:CBP33_17475"/>
<sequence length="174" mass="19849">MQPQPILLYRRRWTLLFQVPFTLMMVLCLAYSLYRAYVSNDRLFTALFLCAAFVTFCIAWTLGGAALQAYLQRNPAVVIDANGITDLRPDDPHTVPWEAMERVHLDNHENVILVKLHTSHKDSALRVIAKALKRWQQRGDVVFSLGGLAYDTRQIQKALKVFHTAAVSPIQSLR</sequence>
<dbReference type="KEGG" id="acin:CBP34_18070"/>
<evidence type="ECO:0000313" key="2">
    <source>
        <dbReference type="Proteomes" id="UP000194432"/>
    </source>
</evidence>